<proteinExistence type="inferred from homology"/>
<evidence type="ECO:0000256" key="12">
    <source>
        <dbReference type="ARBA" id="ARBA00023008"/>
    </source>
</evidence>
<dbReference type="STRING" id="1447782.SAMN05444417_0196"/>
<feature type="transmembrane region" description="Helical" evidence="15">
    <location>
        <begin position="424"/>
        <end position="450"/>
    </location>
</feature>
<evidence type="ECO:0000256" key="8">
    <source>
        <dbReference type="ARBA" id="ARBA00022723"/>
    </source>
</evidence>
<evidence type="ECO:0000256" key="2">
    <source>
        <dbReference type="ARBA" id="ARBA00009578"/>
    </source>
</evidence>
<dbReference type="EMBL" id="FQYO01000001">
    <property type="protein sequence ID" value="SHI30976.1"/>
    <property type="molecule type" value="Genomic_DNA"/>
</dbReference>
<evidence type="ECO:0000256" key="13">
    <source>
        <dbReference type="ARBA" id="ARBA00023136"/>
    </source>
</evidence>
<dbReference type="Gene3D" id="1.20.210.10">
    <property type="entry name" value="Cytochrome c oxidase-like, subunit I domain"/>
    <property type="match status" value="1"/>
</dbReference>
<evidence type="ECO:0000256" key="9">
    <source>
        <dbReference type="ARBA" id="ARBA00022982"/>
    </source>
</evidence>
<feature type="domain" description="Cytochrome oxidase subunit I profile" evidence="16">
    <location>
        <begin position="50"/>
        <end position="569"/>
    </location>
</feature>
<dbReference type="PROSITE" id="PS00077">
    <property type="entry name" value="COX1_CUB"/>
    <property type="match status" value="1"/>
</dbReference>
<accession>A0A1M6A3D0</accession>
<dbReference type="GO" id="GO:0015990">
    <property type="term" value="P:electron transport coupled proton transport"/>
    <property type="evidence" value="ECO:0007669"/>
    <property type="project" value="TreeGrafter"/>
</dbReference>
<feature type="transmembrane region" description="Helical" evidence="15">
    <location>
        <begin position="68"/>
        <end position="85"/>
    </location>
</feature>
<feature type="transmembrane region" description="Helical" evidence="15">
    <location>
        <begin position="235"/>
        <end position="265"/>
    </location>
</feature>
<evidence type="ECO:0000256" key="4">
    <source>
        <dbReference type="ARBA" id="ARBA00022475"/>
    </source>
</evidence>
<sequence>MTPFGLLDWSDLVFAGFLRDPSVNEAVASAAGAFAVLGAVAALVVLTVKGWWRPLWSGWLTSLDHKRIGIMYVVLGLVMFARAIAEASVMRAQQMAALGEPGFLSAEHFGQLFTTHGTIMIFFVAMPLLTGIINFVMPLQIGARDVTFPLVNAVSLALTAAGAALLMVSLVVGRFSTGGWSGYPPFTGAAFSPGEGVDYWIWAVTLSSLGSTLTGMNFAVTIYKERCPGMHLFRMPLFTWTALCTSILMIFAMAPLTVATLMLALDRYAGFHFFTAGSGGDMMNYANLFWLFGHPEVYILILPAFGVWSEVFSTFSGKTLYGYTSLVIATMCIAVLSFTVWLHHFFTMGQAASINAVFGVATMLIGVPTGVKVYDWLLTMVRGRIRFRVPLILGCYFLATFVIGGLTGVLLANPTVDYGTHNSLFLVAHFHNMLIPGLLFGMFAAIHFWFPKAFGFRLHEGLGVLSAFLWMGGFLCAFMPLYALGLMGGMRRMAQLPEGPFGPLLAVALLGALMIAAGFAVFVLQLWWSVRHRDRLAVPHGDPWDGRTLEWALPAPPPEWNFAVLPEVDRRDPFDAAKLAGIAYALPDRYEDIEMPANSAVAPALGAAAFAVAFGLVWHIWWLVAFGLAAALAAIVARSFVTETTRTIPAAHVRQVTEGWRSIARVATPCPRRAEATGANRGRARPQQ</sequence>
<evidence type="ECO:0000256" key="15">
    <source>
        <dbReference type="SAM" id="Phobius"/>
    </source>
</evidence>
<dbReference type="InterPro" id="IPR036927">
    <property type="entry name" value="Cyt_c_oxase-like_su1_sf"/>
</dbReference>
<dbReference type="GO" id="GO:0022904">
    <property type="term" value="P:respiratory electron transport chain"/>
    <property type="evidence" value="ECO:0007669"/>
    <property type="project" value="TreeGrafter"/>
</dbReference>
<dbReference type="InterPro" id="IPR023615">
    <property type="entry name" value="Cyt_c_Oxase_su1_BS"/>
</dbReference>
<dbReference type="GO" id="GO:0046872">
    <property type="term" value="F:metal ion binding"/>
    <property type="evidence" value="ECO:0007669"/>
    <property type="project" value="UniProtKB-KW"/>
</dbReference>
<keyword evidence="12" id="KW-0186">Copper</keyword>
<dbReference type="PANTHER" id="PTHR10422:SF35">
    <property type="entry name" value="CYTOCHROME BO(3) UBIQUINOL OXIDASE SUBUNIT 1"/>
    <property type="match status" value="1"/>
</dbReference>
<keyword evidence="6 14" id="KW-0679">Respiratory chain</keyword>
<evidence type="ECO:0000256" key="10">
    <source>
        <dbReference type="ARBA" id="ARBA00022989"/>
    </source>
</evidence>
<dbReference type="Pfam" id="PF00115">
    <property type="entry name" value="COX1"/>
    <property type="match status" value="1"/>
</dbReference>
<keyword evidence="9 14" id="KW-0249">Electron transport</keyword>
<dbReference type="GO" id="GO:0005886">
    <property type="term" value="C:plasma membrane"/>
    <property type="evidence" value="ECO:0007669"/>
    <property type="project" value="UniProtKB-SubCell"/>
</dbReference>
<feature type="transmembrane region" description="Helical" evidence="15">
    <location>
        <begin position="389"/>
        <end position="412"/>
    </location>
</feature>
<dbReference type="SUPFAM" id="SSF81442">
    <property type="entry name" value="Cytochrome c oxidase subunit I-like"/>
    <property type="match status" value="1"/>
</dbReference>
<feature type="transmembrane region" description="Helical" evidence="15">
    <location>
        <begin position="504"/>
        <end position="528"/>
    </location>
</feature>
<feature type="transmembrane region" description="Helical" evidence="15">
    <location>
        <begin position="149"/>
        <end position="172"/>
    </location>
</feature>
<evidence type="ECO:0000256" key="5">
    <source>
        <dbReference type="ARBA" id="ARBA00022617"/>
    </source>
</evidence>
<evidence type="ECO:0000313" key="17">
    <source>
        <dbReference type="EMBL" id="SHI30976.1"/>
    </source>
</evidence>
<feature type="transmembrane region" description="Helical" evidence="15">
    <location>
        <begin position="354"/>
        <end position="377"/>
    </location>
</feature>
<comment type="subcellular location">
    <subcellularLocation>
        <location evidence="1">Cell membrane</location>
        <topology evidence="1">Multi-pass membrane protein</topology>
    </subcellularLocation>
</comment>
<dbReference type="OrthoDB" id="9803294at2"/>
<dbReference type="GO" id="GO:0009060">
    <property type="term" value="P:aerobic respiration"/>
    <property type="evidence" value="ECO:0007669"/>
    <property type="project" value="InterPro"/>
</dbReference>
<dbReference type="GO" id="GO:0009486">
    <property type="term" value="F:cytochrome bo3 ubiquinol oxidase activity"/>
    <property type="evidence" value="ECO:0007669"/>
    <property type="project" value="TreeGrafter"/>
</dbReference>
<evidence type="ECO:0000256" key="14">
    <source>
        <dbReference type="RuleBase" id="RU000370"/>
    </source>
</evidence>
<protein>
    <submittedName>
        <fullName evidence="17">Cytochrome o ubiquinol oxidase subunit 1</fullName>
    </submittedName>
</protein>
<dbReference type="InterPro" id="IPR000883">
    <property type="entry name" value="Cyt_C_Oxase_1"/>
</dbReference>
<keyword evidence="4" id="KW-1003">Cell membrane</keyword>
<dbReference type="PRINTS" id="PR01165">
    <property type="entry name" value="CYCOXIDASEI"/>
</dbReference>
<keyword evidence="3 14" id="KW-0813">Transport</keyword>
<dbReference type="InterPro" id="IPR023616">
    <property type="entry name" value="Cyt_c_oxase-like_su1_dom"/>
</dbReference>
<evidence type="ECO:0000256" key="1">
    <source>
        <dbReference type="ARBA" id="ARBA00004651"/>
    </source>
</evidence>
<dbReference type="PROSITE" id="PS50855">
    <property type="entry name" value="COX1"/>
    <property type="match status" value="1"/>
</dbReference>
<dbReference type="Proteomes" id="UP000184292">
    <property type="component" value="Unassembled WGS sequence"/>
</dbReference>
<evidence type="ECO:0000313" key="18">
    <source>
        <dbReference type="Proteomes" id="UP000184292"/>
    </source>
</evidence>
<feature type="transmembrane region" description="Helical" evidence="15">
    <location>
        <begin position="199"/>
        <end position="223"/>
    </location>
</feature>
<evidence type="ECO:0000256" key="3">
    <source>
        <dbReference type="ARBA" id="ARBA00022448"/>
    </source>
</evidence>
<evidence type="ECO:0000256" key="7">
    <source>
        <dbReference type="ARBA" id="ARBA00022692"/>
    </source>
</evidence>
<evidence type="ECO:0000256" key="6">
    <source>
        <dbReference type="ARBA" id="ARBA00022660"/>
    </source>
</evidence>
<keyword evidence="8" id="KW-0479">Metal-binding</keyword>
<feature type="transmembrane region" description="Helical" evidence="15">
    <location>
        <begin position="119"/>
        <end position="137"/>
    </location>
</feature>
<feature type="transmembrane region" description="Helical" evidence="15">
    <location>
        <begin position="597"/>
        <end position="614"/>
    </location>
</feature>
<dbReference type="GO" id="GO:0020037">
    <property type="term" value="F:heme binding"/>
    <property type="evidence" value="ECO:0007669"/>
    <property type="project" value="InterPro"/>
</dbReference>
<feature type="transmembrane region" description="Helical" evidence="15">
    <location>
        <begin position="285"/>
        <end position="308"/>
    </location>
</feature>
<dbReference type="AlphaFoldDB" id="A0A1M6A3D0"/>
<evidence type="ECO:0000256" key="11">
    <source>
        <dbReference type="ARBA" id="ARBA00023004"/>
    </source>
</evidence>
<keyword evidence="5 14" id="KW-0349">Heme</keyword>
<keyword evidence="18" id="KW-1185">Reference proteome</keyword>
<keyword evidence="11" id="KW-0408">Iron</keyword>
<feature type="transmembrane region" description="Helical" evidence="15">
    <location>
        <begin position="620"/>
        <end position="641"/>
    </location>
</feature>
<keyword evidence="13 15" id="KW-0472">Membrane</keyword>
<keyword evidence="7 14" id="KW-0812">Transmembrane</keyword>
<gene>
    <name evidence="17" type="ORF">SAMN05444417_0196</name>
</gene>
<keyword evidence="10 15" id="KW-1133">Transmembrane helix</keyword>
<dbReference type="RefSeq" id="WP_073325738.1">
    <property type="nucleotide sequence ID" value="NZ_FQYO01000001.1"/>
</dbReference>
<feature type="transmembrane region" description="Helical" evidence="15">
    <location>
        <begin position="462"/>
        <end position="484"/>
    </location>
</feature>
<dbReference type="PANTHER" id="PTHR10422">
    <property type="entry name" value="CYTOCHROME C OXIDASE SUBUNIT 1"/>
    <property type="match status" value="1"/>
</dbReference>
<comment type="similarity">
    <text evidence="2 14">Belongs to the heme-copper respiratory oxidase family.</text>
</comment>
<organism evidence="17 18">
    <name type="scientific">Wenxinia saemankumensis</name>
    <dbReference type="NCBI Taxonomy" id="1447782"/>
    <lineage>
        <taxon>Bacteria</taxon>
        <taxon>Pseudomonadati</taxon>
        <taxon>Pseudomonadota</taxon>
        <taxon>Alphaproteobacteria</taxon>
        <taxon>Rhodobacterales</taxon>
        <taxon>Roseobacteraceae</taxon>
        <taxon>Wenxinia</taxon>
    </lineage>
</organism>
<name>A0A1M6A3D0_9RHOB</name>
<evidence type="ECO:0000259" key="16">
    <source>
        <dbReference type="PROSITE" id="PS50855"/>
    </source>
</evidence>
<feature type="transmembrane region" description="Helical" evidence="15">
    <location>
        <begin position="26"/>
        <end position="48"/>
    </location>
</feature>
<feature type="transmembrane region" description="Helical" evidence="15">
    <location>
        <begin position="320"/>
        <end position="342"/>
    </location>
</feature>
<dbReference type="GO" id="GO:0004129">
    <property type="term" value="F:cytochrome-c oxidase activity"/>
    <property type="evidence" value="ECO:0007669"/>
    <property type="project" value="InterPro"/>
</dbReference>
<reference evidence="17 18" key="1">
    <citation type="submission" date="2016-11" db="EMBL/GenBank/DDBJ databases">
        <authorList>
            <person name="Jaros S."/>
            <person name="Januszkiewicz K."/>
            <person name="Wedrychowicz H."/>
        </authorList>
    </citation>
    <scope>NUCLEOTIDE SEQUENCE [LARGE SCALE GENOMIC DNA]</scope>
    <source>
        <strain evidence="17 18">DSM 100565</strain>
    </source>
</reference>